<comment type="similarity">
    <text evidence="1">Belongs to the membrane fusion protein (MFP) (TC 8.A.1) family.</text>
</comment>
<dbReference type="RefSeq" id="WP_126159247.1">
    <property type="nucleotide sequence ID" value="NZ_RQXW01000013.1"/>
</dbReference>
<dbReference type="GO" id="GO:0015562">
    <property type="term" value="F:efflux transmembrane transporter activity"/>
    <property type="evidence" value="ECO:0007669"/>
    <property type="project" value="TreeGrafter"/>
</dbReference>
<dbReference type="AlphaFoldDB" id="A0A430KNP7"/>
<evidence type="ECO:0000259" key="4">
    <source>
        <dbReference type="Pfam" id="PF25917"/>
    </source>
</evidence>
<evidence type="ECO:0000256" key="3">
    <source>
        <dbReference type="SAM" id="Phobius"/>
    </source>
</evidence>
<dbReference type="Gene3D" id="1.10.287.470">
    <property type="entry name" value="Helix hairpin bin"/>
    <property type="match status" value="1"/>
</dbReference>
<dbReference type="EMBL" id="RQXW01000013">
    <property type="protein sequence ID" value="RTE65117.1"/>
    <property type="molecule type" value="Genomic_DNA"/>
</dbReference>
<dbReference type="OrthoDB" id="5730196at2"/>
<dbReference type="Gene3D" id="2.40.30.170">
    <property type="match status" value="1"/>
</dbReference>
<proteinExistence type="inferred from homology"/>
<feature type="transmembrane region" description="Helical" evidence="3">
    <location>
        <begin position="26"/>
        <end position="44"/>
    </location>
</feature>
<dbReference type="Pfam" id="PF25917">
    <property type="entry name" value="BSH_RND"/>
    <property type="match status" value="1"/>
</dbReference>
<reference evidence="5 6" key="1">
    <citation type="submission" date="2018-11" db="EMBL/GenBank/DDBJ databases">
        <title>The draft genome sequence of Amphritea opalescens ANRC-JH13T.</title>
        <authorList>
            <person name="Fang Z."/>
            <person name="Zhang Y."/>
            <person name="Han X."/>
        </authorList>
    </citation>
    <scope>NUCLEOTIDE SEQUENCE [LARGE SCALE GENOMIC DNA]</scope>
    <source>
        <strain evidence="5 6">ANRC-JH13</strain>
    </source>
</reference>
<keyword evidence="6" id="KW-1185">Reference proteome</keyword>
<keyword evidence="3" id="KW-0472">Membrane</keyword>
<gene>
    <name evidence="5" type="ORF">EH243_13720</name>
</gene>
<dbReference type="InterPro" id="IPR058625">
    <property type="entry name" value="MdtA-like_BSH"/>
</dbReference>
<evidence type="ECO:0000313" key="6">
    <source>
        <dbReference type="Proteomes" id="UP000283087"/>
    </source>
</evidence>
<evidence type="ECO:0000256" key="2">
    <source>
        <dbReference type="SAM" id="MobiDB-lite"/>
    </source>
</evidence>
<keyword evidence="3" id="KW-1133">Transmembrane helix</keyword>
<dbReference type="PANTHER" id="PTHR30469:SF12">
    <property type="entry name" value="MULTIDRUG RESISTANCE PROTEIN MDTA"/>
    <property type="match status" value="1"/>
</dbReference>
<protein>
    <submittedName>
        <fullName evidence="5">Efflux RND transporter periplasmic adaptor subunit</fullName>
    </submittedName>
</protein>
<evidence type="ECO:0000313" key="5">
    <source>
        <dbReference type="EMBL" id="RTE65117.1"/>
    </source>
</evidence>
<feature type="domain" description="Multidrug resistance protein MdtA-like barrel-sandwich hybrid" evidence="4">
    <location>
        <begin position="91"/>
        <end position="228"/>
    </location>
</feature>
<evidence type="ECO:0000256" key="1">
    <source>
        <dbReference type="ARBA" id="ARBA00009477"/>
    </source>
</evidence>
<accession>A0A430KNP7</accession>
<comment type="caution">
    <text evidence="5">The sequence shown here is derived from an EMBL/GenBank/DDBJ whole genome shotgun (WGS) entry which is preliminary data.</text>
</comment>
<dbReference type="PANTHER" id="PTHR30469">
    <property type="entry name" value="MULTIDRUG RESISTANCE PROTEIN MDTA"/>
    <property type="match status" value="1"/>
</dbReference>
<dbReference type="Proteomes" id="UP000283087">
    <property type="component" value="Unassembled WGS sequence"/>
</dbReference>
<feature type="compositionally biased region" description="Basic and acidic residues" evidence="2">
    <location>
        <begin position="402"/>
        <end position="415"/>
    </location>
</feature>
<dbReference type="Gene3D" id="2.40.420.20">
    <property type="match status" value="1"/>
</dbReference>
<dbReference type="InterPro" id="IPR006143">
    <property type="entry name" value="RND_pump_MFP"/>
</dbReference>
<feature type="region of interest" description="Disordered" evidence="2">
    <location>
        <begin position="402"/>
        <end position="427"/>
    </location>
</feature>
<dbReference type="SUPFAM" id="SSF111369">
    <property type="entry name" value="HlyD-like secretion proteins"/>
    <property type="match status" value="1"/>
</dbReference>
<dbReference type="GO" id="GO:1990281">
    <property type="term" value="C:efflux pump complex"/>
    <property type="evidence" value="ECO:0007669"/>
    <property type="project" value="TreeGrafter"/>
</dbReference>
<keyword evidence="3" id="KW-0812">Transmembrane</keyword>
<organism evidence="5 6">
    <name type="scientific">Amphritea opalescens</name>
    <dbReference type="NCBI Taxonomy" id="2490544"/>
    <lineage>
        <taxon>Bacteria</taxon>
        <taxon>Pseudomonadati</taxon>
        <taxon>Pseudomonadota</taxon>
        <taxon>Gammaproteobacteria</taxon>
        <taxon>Oceanospirillales</taxon>
        <taxon>Oceanospirillaceae</taxon>
        <taxon>Amphritea</taxon>
    </lineage>
</organism>
<name>A0A430KNP7_9GAMM</name>
<dbReference type="NCBIfam" id="TIGR01730">
    <property type="entry name" value="RND_mfp"/>
    <property type="match status" value="1"/>
</dbReference>
<sequence>MSQMTENRVADSAAQTETGKGRLLRWLLPVVVILVGVIVSMMLIDSGPKASMAKPPVEVRLVTTQRFSPATEIPTYAAMGQVIAAHESVLYPQVEGMVVAVSDQLMPGGQFKAGEEILRIDDADYQLSLRKQQASVAEAQAALQEELGQQAVAKREYELLGRHLEAADKALVLRQPQLASARATLASAKAERDQASLDVQRSRVTAPFDGMVLSRNVDLGTRVTNSTELLTLINVDTFWVEVSVPVSDLSHMMIPTHQGESGARVELYQASWDANHKRLGRVLRLIPALDSDSRMARLLIELDDPLGLRAENAGLPPIMVNDYIRVRIAGKPMTEVVNLPRNLLRDGDNVWIMTPDNTLEIRPVEVAYRAAEQVFISRGVGPDDKVITIDFSTPVAGMALREQADEAASRDKPVRESANAPKQEPGV</sequence>
<dbReference type="Gene3D" id="2.40.50.100">
    <property type="match status" value="1"/>
</dbReference>